<proteinExistence type="predicted"/>
<gene>
    <name evidence="1" type="ORF">BLA29_004738</name>
</gene>
<reference evidence="1 2" key="1">
    <citation type="submission" date="2017-03" db="EMBL/GenBank/DDBJ databases">
        <title>Genome Survey of Euroglyphus maynei.</title>
        <authorList>
            <person name="Arlian L.G."/>
            <person name="Morgan M.S."/>
            <person name="Rider S.D."/>
        </authorList>
    </citation>
    <scope>NUCLEOTIDE SEQUENCE [LARGE SCALE GENOMIC DNA]</scope>
    <source>
        <strain evidence="1">Arlian Lab</strain>
        <tissue evidence="1">Whole body</tissue>
    </source>
</reference>
<protein>
    <submittedName>
        <fullName evidence="1">Uncharacterized protein</fullName>
    </submittedName>
</protein>
<accession>A0A1Y3BGH9</accession>
<evidence type="ECO:0000313" key="1">
    <source>
        <dbReference type="EMBL" id="OTF78706.1"/>
    </source>
</evidence>
<dbReference type="EMBL" id="MUJZ01026686">
    <property type="protein sequence ID" value="OTF78706.1"/>
    <property type="molecule type" value="Genomic_DNA"/>
</dbReference>
<dbReference type="AlphaFoldDB" id="A0A1Y3BGH9"/>
<evidence type="ECO:0000313" key="2">
    <source>
        <dbReference type="Proteomes" id="UP000194236"/>
    </source>
</evidence>
<dbReference type="Proteomes" id="UP000194236">
    <property type="component" value="Unassembled WGS sequence"/>
</dbReference>
<sequence>MFSNRSKKTSNIINFKFVISAIDTLENKFQPNPSKEYLEKKKFEIKFLEKKLKYVLNDDKNGIKSLEDFKKAIKCLQSIQKLKKKIENSQSNVQPSDNKSYNEETSEYSCEQQLEKTQCSEKKAFEEIENLIEKFKNYIYFQDSSECREQPATTTNAIENSRQYSGQQNEGKCLFCDGFHHFYECKINNLDKIIKLSKEDRCYKCFLKDHFSSVTAQNVEI</sequence>
<name>A0A1Y3BGH9_EURMA</name>
<dbReference type="OrthoDB" id="6533558at2759"/>
<organism evidence="1 2">
    <name type="scientific">Euroglyphus maynei</name>
    <name type="common">Mayne's house dust mite</name>
    <dbReference type="NCBI Taxonomy" id="6958"/>
    <lineage>
        <taxon>Eukaryota</taxon>
        <taxon>Metazoa</taxon>
        <taxon>Ecdysozoa</taxon>
        <taxon>Arthropoda</taxon>
        <taxon>Chelicerata</taxon>
        <taxon>Arachnida</taxon>
        <taxon>Acari</taxon>
        <taxon>Acariformes</taxon>
        <taxon>Sarcoptiformes</taxon>
        <taxon>Astigmata</taxon>
        <taxon>Psoroptidia</taxon>
        <taxon>Analgoidea</taxon>
        <taxon>Pyroglyphidae</taxon>
        <taxon>Pyroglyphinae</taxon>
        <taxon>Euroglyphus</taxon>
    </lineage>
</organism>
<keyword evidence="2" id="KW-1185">Reference proteome</keyword>
<comment type="caution">
    <text evidence="1">The sequence shown here is derived from an EMBL/GenBank/DDBJ whole genome shotgun (WGS) entry which is preliminary data.</text>
</comment>